<evidence type="ECO:0000256" key="7">
    <source>
        <dbReference type="ARBA" id="ARBA00023004"/>
    </source>
</evidence>
<evidence type="ECO:0000256" key="1">
    <source>
        <dbReference type="ARBA" id="ARBA00004141"/>
    </source>
</evidence>
<evidence type="ECO:0000256" key="10">
    <source>
        <dbReference type="ARBA" id="ARBA00023157"/>
    </source>
</evidence>
<evidence type="ECO:0000256" key="12">
    <source>
        <dbReference type="SAM" id="Phobius"/>
    </source>
</evidence>
<dbReference type="PANTHER" id="PTHR35457">
    <property type="entry name" value="HEME A SYNTHASE"/>
    <property type="match status" value="1"/>
</dbReference>
<feature type="transmembrane region" description="Helical" evidence="12">
    <location>
        <begin position="247"/>
        <end position="264"/>
    </location>
</feature>
<dbReference type="EMBL" id="BAABAE010000003">
    <property type="protein sequence ID" value="GAA3745160.1"/>
    <property type="molecule type" value="Genomic_DNA"/>
</dbReference>
<comment type="pathway">
    <text evidence="11">Porphyrin-containing compound metabolism.</text>
</comment>
<sequence length="307" mass="33088">MRGWKRFTDWLLPRELTRRARAFAWASLATEIAIVGTGGSVRLTASGLGCPAWPLCTPDSLVPVPELGFHALVEFSNRMMSGVVALVALFTFLFLARQLRARRELFWLSFALGVLVLVQAGIGGITVLSSLESYIVGLHFVISAAMVVLAATLVWFVHLPAGRAAPLPRWVRGLAWTTATAAALTVLVGILTTGSGPHAGDLDVARNGLPTELMEHLHAWPAYVLFGLTLLLVLLAWRNGFVATRNLALWLVGAEFLQIAVGLYQSRNGLPALAVGVHMVLACLLLAIMTAVVLSTTRPRADTRTKP</sequence>
<evidence type="ECO:0000256" key="5">
    <source>
        <dbReference type="ARBA" id="ARBA00022989"/>
    </source>
</evidence>
<feature type="transmembrane region" description="Helical" evidence="12">
    <location>
        <begin position="20"/>
        <end position="39"/>
    </location>
</feature>
<keyword evidence="7" id="KW-0408">Iron</keyword>
<evidence type="ECO:0000313" key="14">
    <source>
        <dbReference type="Proteomes" id="UP001501004"/>
    </source>
</evidence>
<keyword evidence="3 12" id="KW-0812">Transmembrane</keyword>
<feature type="transmembrane region" description="Helical" evidence="12">
    <location>
        <begin position="79"/>
        <end position="96"/>
    </location>
</feature>
<keyword evidence="14" id="KW-1185">Reference proteome</keyword>
<keyword evidence="5 12" id="KW-1133">Transmembrane helix</keyword>
<accession>A0ABP7FQI3</accession>
<keyword evidence="6" id="KW-0560">Oxidoreductase</keyword>
<dbReference type="Pfam" id="PF02628">
    <property type="entry name" value="COX15-CtaA"/>
    <property type="match status" value="2"/>
</dbReference>
<dbReference type="PANTHER" id="PTHR35457:SF1">
    <property type="entry name" value="HEME A SYNTHASE"/>
    <property type="match status" value="1"/>
</dbReference>
<keyword evidence="8" id="KW-0350">Heme biosynthesis</keyword>
<keyword evidence="2" id="KW-1003">Cell membrane</keyword>
<feature type="transmembrane region" description="Helical" evidence="12">
    <location>
        <begin position="270"/>
        <end position="294"/>
    </location>
</feature>
<reference evidence="14" key="1">
    <citation type="journal article" date="2019" name="Int. J. Syst. Evol. Microbiol.">
        <title>The Global Catalogue of Microorganisms (GCM) 10K type strain sequencing project: providing services to taxonomists for standard genome sequencing and annotation.</title>
        <authorList>
            <consortium name="The Broad Institute Genomics Platform"/>
            <consortium name="The Broad Institute Genome Sequencing Center for Infectious Disease"/>
            <person name="Wu L."/>
            <person name="Ma J."/>
        </authorList>
    </citation>
    <scope>NUCLEOTIDE SEQUENCE [LARGE SCALE GENOMIC DNA]</scope>
    <source>
        <strain evidence="14">JCM 16949</strain>
    </source>
</reference>
<name>A0ABP7FQI3_9MICO</name>
<evidence type="ECO:0000256" key="3">
    <source>
        <dbReference type="ARBA" id="ARBA00022692"/>
    </source>
</evidence>
<evidence type="ECO:0000256" key="8">
    <source>
        <dbReference type="ARBA" id="ARBA00023133"/>
    </source>
</evidence>
<dbReference type="InterPro" id="IPR050450">
    <property type="entry name" value="COX15/CtaA_HemeA_synthase"/>
</dbReference>
<evidence type="ECO:0000256" key="6">
    <source>
        <dbReference type="ARBA" id="ARBA00023002"/>
    </source>
</evidence>
<dbReference type="InterPro" id="IPR003780">
    <property type="entry name" value="COX15/CtaA_fam"/>
</dbReference>
<evidence type="ECO:0000313" key="13">
    <source>
        <dbReference type="EMBL" id="GAA3745160.1"/>
    </source>
</evidence>
<evidence type="ECO:0000256" key="4">
    <source>
        <dbReference type="ARBA" id="ARBA00022723"/>
    </source>
</evidence>
<feature type="transmembrane region" description="Helical" evidence="12">
    <location>
        <begin position="105"/>
        <end position="128"/>
    </location>
</feature>
<feature type="transmembrane region" description="Helical" evidence="12">
    <location>
        <begin position="217"/>
        <end position="235"/>
    </location>
</feature>
<comment type="subcellular location">
    <subcellularLocation>
        <location evidence="1">Membrane</location>
        <topology evidence="1">Multi-pass membrane protein</topology>
    </subcellularLocation>
</comment>
<comment type="caution">
    <text evidence="13">The sequence shown here is derived from an EMBL/GenBank/DDBJ whole genome shotgun (WGS) entry which is preliminary data.</text>
</comment>
<organism evidence="13 14">
    <name type="scientific">Leifsonella bigeumensis</name>
    <dbReference type="NCBI Taxonomy" id="433643"/>
    <lineage>
        <taxon>Bacteria</taxon>
        <taxon>Bacillati</taxon>
        <taxon>Actinomycetota</taxon>
        <taxon>Actinomycetes</taxon>
        <taxon>Micrococcales</taxon>
        <taxon>Microbacteriaceae</taxon>
        <taxon>Leifsonella</taxon>
    </lineage>
</organism>
<keyword evidence="10" id="KW-1015">Disulfide bond</keyword>
<feature type="transmembrane region" description="Helical" evidence="12">
    <location>
        <begin position="134"/>
        <end position="158"/>
    </location>
</feature>
<dbReference type="Proteomes" id="UP001501004">
    <property type="component" value="Unassembled WGS sequence"/>
</dbReference>
<proteinExistence type="predicted"/>
<protein>
    <submittedName>
        <fullName evidence="13">COX15/CtaA family protein</fullName>
    </submittedName>
</protein>
<evidence type="ECO:0000256" key="9">
    <source>
        <dbReference type="ARBA" id="ARBA00023136"/>
    </source>
</evidence>
<gene>
    <name evidence="13" type="ORF">GCM10022239_20950</name>
</gene>
<keyword evidence="4" id="KW-0479">Metal-binding</keyword>
<dbReference type="RefSeq" id="WP_344756405.1">
    <property type="nucleotide sequence ID" value="NZ_BAABAE010000003.1"/>
</dbReference>
<keyword evidence="9 12" id="KW-0472">Membrane</keyword>
<feature type="transmembrane region" description="Helical" evidence="12">
    <location>
        <begin position="170"/>
        <end position="191"/>
    </location>
</feature>
<evidence type="ECO:0000256" key="11">
    <source>
        <dbReference type="ARBA" id="ARBA00023444"/>
    </source>
</evidence>
<evidence type="ECO:0000256" key="2">
    <source>
        <dbReference type="ARBA" id="ARBA00022475"/>
    </source>
</evidence>